<dbReference type="EMBL" id="JBAMIC010003033">
    <property type="protein sequence ID" value="KAK7089080.1"/>
    <property type="molecule type" value="Genomic_DNA"/>
</dbReference>
<name>A0AAN9ALJ8_9CAEN</name>
<accession>A0AAN9ALJ8</accession>
<feature type="signal peptide" evidence="1">
    <location>
        <begin position="1"/>
        <end position="28"/>
    </location>
</feature>
<evidence type="ECO:0000256" key="1">
    <source>
        <dbReference type="SAM" id="SignalP"/>
    </source>
</evidence>
<organism evidence="2 3">
    <name type="scientific">Littorina saxatilis</name>
    <dbReference type="NCBI Taxonomy" id="31220"/>
    <lineage>
        <taxon>Eukaryota</taxon>
        <taxon>Metazoa</taxon>
        <taxon>Spiralia</taxon>
        <taxon>Lophotrochozoa</taxon>
        <taxon>Mollusca</taxon>
        <taxon>Gastropoda</taxon>
        <taxon>Caenogastropoda</taxon>
        <taxon>Littorinimorpha</taxon>
        <taxon>Littorinoidea</taxon>
        <taxon>Littorinidae</taxon>
        <taxon>Littorina</taxon>
    </lineage>
</organism>
<proteinExistence type="predicted"/>
<dbReference type="Proteomes" id="UP001374579">
    <property type="component" value="Unassembled WGS sequence"/>
</dbReference>
<sequence>MMFPMRSGACWGFCFVTIIFALAPVVAGWLHSPCNSNDDCTVANAECFSSQCECTPGFFYSEGSQSCVETCSQASKPFDVYHMVIYKHSSLNCAEHLILKNEGLTRHDYMEKCLDPCNADSNCLSVWFHNSDCSLYSVVPRDTGTDFKRNVTIFHSIVVQKTCA</sequence>
<keyword evidence="3" id="KW-1185">Reference proteome</keyword>
<comment type="caution">
    <text evidence="2">The sequence shown here is derived from an EMBL/GenBank/DDBJ whole genome shotgun (WGS) entry which is preliminary data.</text>
</comment>
<evidence type="ECO:0000313" key="3">
    <source>
        <dbReference type="Proteomes" id="UP001374579"/>
    </source>
</evidence>
<gene>
    <name evidence="2" type="ORF">V1264_024596</name>
</gene>
<feature type="chain" id="PRO_5042944819" description="Apple domain-containing protein" evidence="1">
    <location>
        <begin position="29"/>
        <end position="164"/>
    </location>
</feature>
<protein>
    <recommendedName>
        <fullName evidence="4">Apple domain-containing protein</fullName>
    </recommendedName>
</protein>
<dbReference type="AlphaFoldDB" id="A0AAN9ALJ8"/>
<evidence type="ECO:0000313" key="2">
    <source>
        <dbReference type="EMBL" id="KAK7089080.1"/>
    </source>
</evidence>
<keyword evidence="1" id="KW-0732">Signal</keyword>
<evidence type="ECO:0008006" key="4">
    <source>
        <dbReference type="Google" id="ProtNLM"/>
    </source>
</evidence>
<reference evidence="2 3" key="1">
    <citation type="submission" date="2024-02" db="EMBL/GenBank/DDBJ databases">
        <title>Chromosome-scale genome assembly of the rough periwinkle Littorina saxatilis.</title>
        <authorList>
            <person name="De Jode A."/>
            <person name="Faria R."/>
            <person name="Formenti G."/>
            <person name="Sims Y."/>
            <person name="Smith T.P."/>
            <person name="Tracey A."/>
            <person name="Wood J.M.D."/>
            <person name="Zagrodzka Z.B."/>
            <person name="Johannesson K."/>
            <person name="Butlin R.K."/>
            <person name="Leder E.H."/>
        </authorList>
    </citation>
    <scope>NUCLEOTIDE SEQUENCE [LARGE SCALE GENOMIC DNA]</scope>
    <source>
        <strain evidence="2">Snail1</strain>
        <tissue evidence="2">Muscle</tissue>
    </source>
</reference>